<reference evidence="4" key="1">
    <citation type="submission" date="2015-04" db="EMBL/GenBank/DDBJ databases">
        <title>The genome sequence of the plant pathogenic Rhizarian Plasmodiophora brassicae reveals insights in its biotrophic life cycle and the origin of chitin synthesis.</title>
        <authorList>
            <person name="Schwelm A."/>
            <person name="Fogelqvist J."/>
            <person name="Knaust A."/>
            <person name="Julke S."/>
            <person name="Lilja T."/>
            <person name="Dhandapani V."/>
            <person name="Bonilla-Rosso G."/>
            <person name="Karlsson M."/>
            <person name="Shevchenko A."/>
            <person name="Choi S.R."/>
            <person name="Kim H.G."/>
            <person name="Park J.Y."/>
            <person name="Lim Y.P."/>
            <person name="Ludwig-Muller J."/>
            <person name="Dixelius C."/>
        </authorList>
    </citation>
    <scope>NUCLEOTIDE SEQUENCE</scope>
    <source>
        <tissue evidence="4">Potato root galls</tissue>
    </source>
</reference>
<sequence>MIIKRLFDKLFSYGVVFIFTSNRAPNELYKNGIQREQFLSFIDQLCSKCEILNLDSHVDYRKEGVSLSGTFFFPLKEKQEEFFNAFRLLTDNRTPKSKTVAVGQGRDLNIPSTVNGVALFNFEDLCDVALGSADYAAIASNFHTLFLEGVPKFSVESRNVLRRFIVLVDELYQMKVRLICLAACKPEELFRPESKSEAYDEVFAFHRCLSRLIEMQSKEYIVAGDLKRKKRSADKDEI</sequence>
<keyword evidence="2" id="KW-0547">Nucleotide-binding</keyword>
<keyword evidence="3" id="KW-0067">ATP-binding</keyword>
<proteinExistence type="inferred from homology"/>
<dbReference type="GO" id="GO:0016887">
    <property type="term" value="F:ATP hydrolysis activity"/>
    <property type="evidence" value="ECO:0007669"/>
    <property type="project" value="InterPro"/>
</dbReference>
<evidence type="ECO:0000256" key="3">
    <source>
        <dbReference type="ARBA" id="ARBA00022840"/>
    </source>
</evidence>
<dbReference type="InterPro" id="IPR005654">
    <property type="entry name" value="ATPase_AFG1-like"/>
</dbReference>
<evidence type="ECO:0000313" key="4">
    <source>
        <dbReference type="EMBL" id="CRZ08259.1"/>
    </source>
</evidence>
<dbReference type="PANTHER" id="PTHR12169">
    <property type="entry name" value="ATPASE N2B"/>
    <property type="match status" value="1"/>
</dbReference>
<comment type="similarity">
    <text evidence="1">Belongs to the AFG1 ATPase family.</text>
</comment>
<dbReference type="NCBIfam" id="NF040713">
    <property type="entry name" value="ZapE"/>
    <property type="match status" value="1"/>
</dbReference>
<dbReference type="GO" id="GO:0005524">
    <property type="term" value="F:ATP binding"/>
    <property type="evidence" value="ECO:0007669"/>
    <property type="project" value="UniProtKB-KW"/>
</dbReference>
<protein>
    <submittedName>
        <fullName evidence="4">Uncharacterized protein</fullName>
    </submittedName>
</protein>
<name>A0A0H5RHV2_9EUKA</name>
<dbReference type="InterPro" id="IPR027417">
    <property type="entry name" value="P-loop_NTPase"/>
</dbReference>
<dbReference type="GO" id="GO:0005739">
    <property type="term" value="C:mitochondrion"/>
    <property type="evidence" value="ECO:0007669"/>
    <property type="project" value="TreeGrafter"/>
</dbReference>
<dbReference type="PANTHER" id="PTHR12169:SF6">
    <property type="entry name" value="AFG1-LIKE ATPASE"/>
    <property type="match status" value="1"/>
</dbReference>
<dbReference type="EMBL" id="HACM01007817">
    <property type="protein sequence ID" value="CRZ08259.1"/>
    <property type="molecule type" value="Transcribed_RNA"/>
</dbReference>
<evidence type="ECO:0000256" key="2">
    <source>
        <dbReference type="ARBA" id="ARBA00022741"/>
    </source>
</evidence>
<dbReference type="AlphaFoldDB" id="A0A0H5RHV2"/>
<organism evidence="4">
    <name type="scientific">Spongospora subterranea</name>
    <dbReference type="NCBI Taxonomy" id="70186"/>
    <lineage>
        <taxon>Eukaryota</taxon>
        <taxon>Sar</taxon>
        <taxon>Rhizaria</taxon>
        <taxon>Endomyxa</taxon>
        <taxon>Phytomyxea</taxon>
        <taxon>Plasmodiophorida</taxon>
        <taxon>Plasmodiophoridae</taxon>
        <taxon>Spongospora</taxon>
    </lineage>
</organism>
<evidence type="ECO:0000256" key="1">
    <source>
        <dbReference type="ARBA" id="ARBA00010322"/>
    </source>
</evidence>
<accession>A0A0H5RHV2</accession>
<dbReference type="Gene3D" id="3.40.50.300">
    <property type="entry name" value="P-loop containing nucleotide triphosphate hydrolases"/>
    <property type="match status" value="1"/>
</dbReference>
<dbReference type="Pfam" id="PF03969">
    <property type="entry name" value="AFG1_ATPase"/>
    <property type="match status" value="1"/>
</dbReference>